<reference evidence="5 6" key="1">
    <citation type="submission" date="2017-12" db="EMBL/GenBank/DDBJ databases">
        <title>Sequencing, de novo assembly and annotation of complete genome of a new Thraustochytrid species, strain FCC1311.</title>
        <authorList>
            <person name="Sedici K."/>
            <person name="Godart F."/>
            <person name="Aiese Cigliano R."/>
            <person name="Sanseverino W."/>
            <person name="Barakat M."/>
            <person name="Ortet P."/>
            <person name="Marechal E."/>
            <person name="Cagnac O."/>
            <person name="Amato A."/>
        </authorList>
    </citation>
    <scope>NUCLEOTIDE SEQUENCE [LARGE SCALE GENOMIC DNA]</scope>
</reference>
<feature type="domain" description="Phospholipase D N-terminal" evidence="4">
    <location>
        <begin position="39"/>
        <end position="133"/>
    </location>
</feature>
<keyword evidence="1" id="KW-0812">Transmembrane</keyword>
<dbReference type="AlphaFoldDB" id="A0A2R5GY04"/>
<dbReference type="InterPro" id="IPR018946">
    <property type="entry name" value="PhoD-like_MPP"/>
</dbReference>
<feature type="chain" id="PRO_5015336067" description="PhoD-like phosphatase metallophosphatase domain-containing protein" evidence="2">
    <location>
        <begin position="22"/>
        <end position="522"/>
    </location>
</feature>
<evidence type="ECO:0000313" key="6">
    <source>
        <dbReference type="Proteomes" id="UP000241890"/>
    </source>
</evidence>
<feature type="signal peptide" evidence="2">
    <location>
        <begin position="1"/>
        <end position="21"/>
    </location>
</feature>
<protein>
    <recommendedName>
        <fullName evidence="7">PhoD-like phosphatase metallophosphatase domain-containing protein</fullName>
    </recommendedName>
</protein>
<proteinExistence type="predicted"/>
<dbReference type="PANTHER" id="PTHR43606:SF2">
    <property type="entry name" value="ALKALINE PHOSPHATASE FAMILY PROTEIN (AFU_ORTHOLOGUE AFUA_5G03860)"/>
    <property type="match status" value="1"/>
</dbReference>
<dbReference type="InterPro" id="IPR052900">
    <property type="entry name" value="Phospholipid_Metab_Enz"/>
</dbReference>
<accession>A0A2R5GY04</accession>
<sequence>MRRAWLLALTTVSLAIKQGNAVFADLRLAPDREHAPFLHGVASADPLTDSVLLWTRITTENATAQVRWALWDSSEGLGQSFEAPLAGGLVTNITADDDYTLTVTVDGLAAAKAYVYQFEAEDGSRSVLGKTRTASAAGAENVTLAFTSCSSVWSGHFNHYRAIANDDSLEFWVHLGDYIYPEIDVSETYRVPKGLCEHTWFEGIGDLQSQDPSENEDAYVAAMVEALDCDASDLELYRWVQAFYLLDPDLRAARAAHPVIVSFDNHDLADTDNALEGSRKAAFEWVPQRHVLQPAETPGGSPLVSTLRHFRFGGDLLDLIMLDTHSGRLSNETGFLGEAQHEWLDETLANSSSVSWRMFGQAKGFMSFSLNRAAEGLQLYFGIAFALAIFLLSTCVGSSVVVAQRRRRRNESQTLDLVAAAIGYSRSRFDTTEINYLEKAITENPRETWDFYPQDRERFFATLEARDVASNNLVASGDLHMTYFADIVPYDQDDADSLVFYDPETYAGKRYGENKWESASTL</sequence>
<dbReference type="InterPro" id="IPR032093">
    <property type="entry name" value="PhoD_N"/>
</dbReference>
<dbReference type="Gene3D" id="3.60.21.70">
    <property type="entry name" value="PhoD-like phosphatase"/>
    <property type="match status" value="1"/>
</dbReference>
<dbReference type="SUPFAM" id="SSF56300">
    <property type="entry name" value="Metallo-dependent phosphatases"/>
    <property type="match status" value="1"/>
</dbReference>
<evidence type="ECO:0000259" key="3">
    <source>
        <dbReference type="Pfam" id="PF09423"/>
    </source>
</evidence>
<organism evidence="5 6">
    <name type="scientific">Hondaea fermentalgiana</name>
    <dbReference type="NCBI Taxonomy" id="2315210"/>
    <lineage>
        <taxon>Eukaryota</taxon>
        <taxon>Sar</taxon>
        <taxon>Stramenopiles</taxon>
        <taxon>Bigyra</taxon>
        <taxon>Labyrinthulomycetes</taxon>
        <taxon>Thraustochytrida</taxon>
        <taxon>Thraustochytriidae</taxon>
        <taxon>Hondaea</taxon>
    </lineage>
</organism>
<dbReference type="PANTHER" id="PTHR43606">
    <property type="entry name" value="PHOSPHATASE, PUTATIVE (AFU_ORTHOLOGUE AFUA_6G08710)-RELATED"/>
    <property type="match status" value="1"/>
</dbReference>
<keyword evidence="2" id="KW-0732">Signal</keyword>
<dbReference type="InParanoid" id="A0A2R5GY04"/>
<dbReference type="Pfam" id="PF09423">
    <property type="entry name" value="PhoD"/>
    <property type="match status" value="1"/>
</dbReference>
<dbReference type="Pfam" id="PF16655">
    <property type="entry name" value="PhoD_N"/>
    <property type="match status" value="1"/>
</dbReference>
<feature type="domain" description="PhoD-like phosphatase metallophosphatase" evidence="3">
    <location>
        <begin position="144"/>
        <end position="497"/>
    </location>
</feature>
<name>A0A2R5GY04_9STRA</name>
<keyword evidence="1" id="KW-0472">Membrane</keyword>
<feature type="transmembrane region" description="Helical" evidence="1">
    <location>
        <begin position="379"/>
        <end position="403"/>
    </location>
</feature>
<evidence type="ECO:0000256" key="1">
    <source>
        <dbReference type="SAM" id="Phobius"/>
    </source>
</evidence>
<gene>
    <name evidence="5" type="ORF">FCC1311_081331</name>
</gene>
<evidence type="ECO:0000259" key="4">
    <source>
        <dbReference type="Pfam" id="PF16655"/>
    </source>
</evidence>
<dbReference type="Proteomes" id="UP000241890">
    <property type="component" value="Unassembled WGS sequence"/>
</dbReference>
<keyword evidence="1" id="KW-1133">Transmembrane helix</keyword>
<keyword evidence="6" id="KW-1185">Reference proteome</keyword>
<evidence type="ECO:0000256" key="2">
    <source>
        <dbReference type="SAM" id="SignalP"/>
    </source>
</evidence>
<dbReference type="OrthoDB" id="44589at2759"/>
<evidence type="ECO:0008006" key="7">
    <source>
        <dbReference type="Google" id="ProtNLM"/>
    </source>
</evidence>
<evidence type="ECO:0000313" key="5">
    <source>
        <dbReference type="EMBL" id="GBG32854.1"/>
    </source>
</evidence>
<comment type="caution">
    <text evidence="5">The sequence shown here is derived from an EMBL/GenBank/DDBJ whole genome shotgun (WGS) entry which is preliminary data.</text>
</comment>
<dbReference type="InterPro" id="IPR038607">
    <property type="entry name" value="PhoD-like_sf"/>
</dbReference>
<dbReference type="InterPro" id="IPR029052">
    <property type="entry name" value="Metallo-depent_PP-like"/>
</dbReference>
<dbReference type="Gene3D" id="2.60.40.380">
    <property type="entry name" value="Purple acid phosphatase-like, N-terminal"/>
    <property type="match status" value="1"/>
</dbReference>
<dbReference type="EMBL" id="BEYU01000133">
    <property type="protein sequence ID" value="GBG32854.1"/>
    <property type="molecule type" value="Genomic_DNA"/>
</dbReference>